<keyword evidence="1" id="KW-0472">Membrane</keyword>
<evidence type="ECO:0000313" key="3">
    <source>
        <dbReference type="Proteomes" id="UP000419017"/>
    </source>
</evidence>
<dbReference type="RefSeq" id="WP_156683036.1">
    <property type="nucleotide sequence ID" value="NZ_CABWIB010000001.1"/>
</dbReference>
<feature type="transmembrane region" description="Helical" evidence="1">
    <location>
        <begin position="12"/>
        <end position="34"/>
    </location>
</feature>
<evidence type="ECO:0008006" key="4">
    <source>
        <dbReference type="Google" id="ProtNLM"/>
    </source>
</evidence>
<name>A0A6I8M9R4_9FUSO</name>
<evidence type="ECO:0000313" key="2">
    <source>
        <dbReference type="EMBL" id="VWL85000.1"/>
    </source>
</evidence>
<gene>
    <name evidence="2" type="ORF">OMES3154_00272</name>
</gene>
<dbReference type="EMBL" id="CABWIB010000001">
    <property type="protein sequence ID" value="VWL85000.1"/>
    <property type="molecule type" value="Genomic_DNA"/>
</dbReference>
<sequence>MKEIKKLKQKCFAIIISLALISTWYVPSIISSFITDKKVVVKKGEKGSIKSFDLEIKFDAPTNWERSRQESDAIIKYESKDEKAKIVVEVLSDSTDFKVTLDRYIKNKNRANKAIALTDEKVEKNGFKGKYFYVVEPIKQLFGKGAVLYKNGTFLSVISYGNEKEATDNLMKILDSLEWEAI</sequence>
<reference evidence="2 3" key="1">
    <citation type="submission" date="2019-10" db="EMBL/GenBank/DDBJ databases">
        <authorList>
            <person name="Blom J."/>
        </authorList>
    </citation>
    <scope>NUCLEOTIDE SEQUENCE [LARGE SCALE GENOMIC DNA]</scope>
    <source>
        <strain evidence="2 3">ES3154-GLU</strain>
    </source>
</reference>
<accession>A0A6I8M9R4</accession>
<keyword evidence="3" id="KW-1185">Reference proteome</keyword>
<keyword evidence="1" id="KW-1133">Transmembrane helix</keyword>
<proteinExistence type="predicted"/>
<keyword evidence="1" id="KW-0812">Transmembrane</keyword>
<dbReference type="Proteomes" id="UP000419017">
    <property type="component" value="Unassembled WGS sequence"/>
</dbReference>
<protein>
    <recommendedName>
        <fullName evidence="4">PsbP C-terminal domain-containing protein</fullName>
    </recommendedName>
</protein>
<organism evidence="2 3">
    <name type="scientific">Oceanivirga miroungae</name>
    <dbReference type="NCBI Taxonomy" id="1130046"/>
    <lineage>
        <taxon>Bacteria</taxon>
        <taxon>Fusobacteriati</taxon>
        <taxon>Fusobacteriota</taxon>
        <taxon>Fusobacteriia</taxon>
        <taxon>Fusobacteriales</taxon>
        <taxon>Leptotrichiaceae</taxon>
        <taxon>Oceanivirga</taxon>
    </lineage>
</organism>
<dbReference type="AlphaFoldDB" id="A0A6I8M9R4"/>
<evidence type="ECO:0000256" key="1">
    <source>
        <dbReference type="SAM" id="Phobius"/>
    </source>
</evidence>